<evidence type="ECO:0000313" key="3">
    <source>
        <dbReference type="Proteomes" id="UP001156398"/>
    </source>
</evidence>
<dbReference type="PANTHER" id="PTHR14097:SF8">
    <property type="entry name" value="NAD(P)-BINDING DOMAIN-CONTAINING PROTEIN"/>
    <property type="match status" value="1"/>
</dbReference>
<dbReference type="Gene3D" id="3.40.50.720">
    <property type="entry name" value="NAD(P)-binding Rossmann-like Domain"/>
    <property type="match status" value="1"/>
</dbReference>
<sequence length="229" mass="24970">MKVIVFGATGMVGQGVLRECVRDPEVTEILVVGRTPTGRTHPKLREAVHHDFTDFGPLAARFEGFDACFFCLGVSAAGMKEADYRRVTYDYTLAAARPIAERNPELTFVYVSGTGTDSTERSRAMWARVKGATENALLALPFHAYAVRPGYIQPLHGVRSKTAWYRAFYAVLAPFYPLLRRVAPGQVTTTEELGRAMLTLARQGSPDRVLGSREINAAAAVNATSAQGS</sequence>
<evidence type="ECO:0000313" key="1">
    <source>
        <dbReference type="EMBL" id="MDI5967458.1"/>
    </source>
</evidence>
<dbReference type="Proteomes" id="UP001156398">
    <property type="component" value="Unassembled WGS sequence"/>
</dbReference>
<evidence type="ECO:0000313" key="2">
    <source>
        <dbReference type="EMBL" id="MDI5974384.1"/>
    </source>
</evidence>
<dbReference type="RefSeq" id="WP_271318041.1">
    <property type="nucleotide sequence ID" value="NZ_JAAGKO020000091.1"/>
</dbReference>
<reference evidence="2 3" key="1">
    <citation type="submission" date="2023-05" db="EMBL/GenBank/DDBJ databases">
        <title>Streptantibioticus silvisoli sp. nov., acidotolerant actinomycetes 1 from pine litter.</title>
        <authorList>
            <person name="Swiecimska M."/>
            <person name="Golinska P."/>
            <person name="Sangal V."/>
            <person name="Wachnowicz B."/>
            <person name="Goodfellow M."/>
        </authorList>
    </citation>
    <scope>NUCLEOTIDE SEQUENCE</scope>
    <source>
        <strain evidence="2">SL13</strain>
        <strain evidence="1 3">SL54</strain>
    </source>
</reference>
<dbReference type="AlphaFoldDB" id="A0AA90KKA9"/>
<keyword evidence="3" id="KW-1185">Reference proteome</keyword>
<gene>
    <name evidence="1" type="ORF">POF43_032850</name>
    <name evidence="2" type="ORF">POF50_034420</name>
</gene>
<proteinExistence type="predicted"/>
<dbReference type="SUPFAM" id="SSF51735">
    <property type="entry name" value="NAD(P)-binding Rossmann-fold domains"/>
    <property type="match status" value="1"/>
</dbReference>
<protein>
    <submittedName>
        <fullName evidence="2">Epimerase</fullName>
    </submittedName>
</protein>
<dbReference type="PANTHER" id="PTHR14097">
    <property type="entry name" value="OXIDOREDUCTASE HTATIP2"/>
    <property type="match status" value="1"/>
</dbReference>
<comment type="caution">
    <text evidence="2">The sequence shown here is derived from an EMBL/GenBank/DDBJ whole genome shotgun (WGS) entry which is preliminary data.</text>
</comment>
<dbReference type="EMBL" id="JABXJJ020000074">
    <property type="protein sequence ID" value="MDI5974384.1"/>
    <property type="molecule type" value="Genomic_DNA"/>
</dbReference>
<accession>A0AA90KKA9</accession>
<dbReference type="EMBL" id="JAAGKO020000091">
    <property type="protein sequence ID" value="MDI5967458.1"/>
    <property type="molecule type" value="Genomic_DNA"/>
</dbReference>
<organism evidence="2">
    <name type="scientific">Streptantibioticus silvisoli</name>
    <dbReference type="NCBI Taxonomy" id="2705255"/>
    <lineage>
        <taxon>Bacteria</taxon>
        <taxon>Bacillati</taxon>
        <taxon>Actinomycetota</taxon>
        <taxon>Actinomycetes</taxon>
        <taxon>Kitasatosporales</taxon>
        <taxon>Streptomycetaceae</taxon>
        <taxon>Streptantibioticus</taxon>
    </lineage>
</organism>
<dbReference type="InterPro" id="IPR036291">
    <property type="entry name" value="NAD(P)-bd_dom_sf"/>
</dbReference>
<name>A0AA90KKA9_9ACTN</name>